<evidence type="ECO:0000259" key="1">
    <source>
        <dbReference type="Pfam" id="PF22936"/>
    </source>
</evidence>
<accession>A0A1B6CK49</accession>
<organism evidence="2">
    <name type="scientific">Clastoptera arizonana</name>
    <name type="common">Arizona spittle bug</name>
    <dbReference type="NCBI Taxonomy" id="38151"/>
    <lineage>
        <taxon>Eukaryota</taxon>
        <taxon>Metazoa</taxon>
        <taxon>Ecdysozoa</taxon>
        <taxon>Arthropoda</taxon>
        <taxon>Hexapoda</taxon>
        <taxon>Insecta</taxon>
        <taxon>Pterygota</taxon>
        <taxon>Neoptera</taxon>
        <taxon>Paraneoptera</taxon>
        <taxon>Hemiptera</taxon>
        <taxon>Auchenorrhyncha</taxon>
        <taxon>Cercopoidea</taxon>
        <taxon>Clastopteridae</taxon>
        <taxon>Clastoptera</taxon>
    </lineage>
</organism>
<protein>
    <recommendedName>
        <fullName evidence="1">Retrovirus-related Pol polyprotein from transposon TNT 1-94-like beta-barrel domain-containing protein</fullName>
    </recommendedName>
</protein>
<name>A0A1B6CK49_9HEMI</name>
<reference evidence="2" key="1">
    <citation type="submission" date="2015-12" db="EMBL/GenBank/DDBJ databases">
        <title>De novo transcriptome assembly of four potential Pierce s Disease insect vectors from Arizona vineyards.</title>
        <authorList>
            <person name="Tassone E.E."/>
        </authorList>
    </citation>
    <scope>NUCLEOTIDE SEQUENCE</scope>
</reference>
<feature type="domain" description="Retrovirus-related Pol polyprotein from transposon TNT 1-94-like beta-barrel" evidence="1">
    <location>
        <begin position="58"/>
        <end position="141"/>
    </location>
</feature>
<feature type="non-terminal residue" evidence="2">
    <location>
        <position position="234"/>
    </location>
</feature>
<gene>
    <name evidence="2" type="ORF">g.8236</name>
</gene>
<dbReference type="AlphaFoldDB" id="A0A1B6CK49"/>
<dbReference type="EMBL" id="GEDC01023555">
    <property type="protein sequence ID" value="JAS13743.1"/>
    <property type="molecule type" value="Transcribed_RNA"/>
</dbReference>
<dbReference type="InterPro" id="IPR054722">
    <property type="entry name" value="PolX-like_BBD"/>
</dbReference>
<proteinExistence type="predicted"/>
<sequence>MNGINVTKKGHFAKECTLNNDKPKSDDSLKTTKAMFCASLSVSNIKYISTKSNSKDFWIQDCGTQHMCCMKNRMKDYREFESLELILIGDSTFIKGYGVGDIEVYAWDDQTWSKVILKKVLYTPEIPFNLFSVTTVLDKGYVQRADTDFSYFIQKDSNEIGAIGKRDGKLFRMMFKHEMFETCSLSISIKQWHEKLAHQNIRYVRDILKKNDIKYVDDWNNYVCPGCVYGKQHR</sequence>
<dbReference type="Pfam" id="PF22936">
    <property type="entry name" value="Pol_BBD"/>
    <property type="match status" value="1"/>
</dbReference>
<evidence type="ECO:0000313" key="2">
    <source>
        <dbReference type="EMBL" id="JAS13743.1"/>
    </source>
</evidence>